<dbReference type="AlphaFoldDB" id="A0AAQ3N934"/>
<name>A0AAQ3N934_VIGMU</name>
<proteinExistence type="predicted"/>
<reference evidence="1 2" key="1">
    <citation type="journal article" date="2023" name="Life. Sci Alliance">
        <title>Evolutionary insights into 3D genome organization and epigenetic landscape of Vigna mungo.</title>
        <authorList>
            <person name="Junaid A."/>
            <person name="Singh B."/>
            <person name="Bhatia S."/>
        </authorList>
    </citation>
    <scope>NUCLEOTIDE SEQUENCE [LARGE SCALE GENOMIC DNA]</scope>
    <source>
        <strain evidence="1">Urdbean</strain>
    </source>
</reference>
<protein>
    <submittedName>
        <fullName evidence="1">Uncharacterized protein</fullName>
    </submittedName>
</protein>
<organism evidence="1 2">
    <name type="scientific">Vigna mungo</name>
    <name type="common">Black gram</name>
    <name type="synonym">Phaseolus mungo</name>
    <dbReference type="NCBI Taxonomy" id="3915"/>
    <lineage>
        <taxon>Eukaryota</taxon>
        <taxon>Viridiplantae</taxon>
        <taxon>Streptophyta</taxon>
        <taxon>Embryophyta</taxon>
        <taxon>Tracheophyta</taxon>
        <taxon>Spermatophyta</taxon>
        <taxon>Magnoliopsida</taxon>
        <taxon>eudicotyledons</taxon>
        <taxon>Gunneridae</taxon>
        <taxon>Pentapetalae</taxon>
        <taxon>rosids</taxon>
        <taxon>fabids</taxon>
        <taxon>Fabales</taxon>
        <taxon>Fabaceae</taxon>
        <taxon>Papilionoideae</taxon>
        <taxon>50 kb inversion clade</taxon>
        <taxon>NPAAA clade</taxon>
        <taxon>indigoferoid/millettioid clade</taxon>
        <taxon>Phaseoleae</taxon>
        <taxon>Vigna</taxon>
    </lineage>
</organism>
<evidence type="ECO:0000313" key="1">
    <source>
        <dbReference type="EMBL" id="WVZ04600.1"/>
    </source>
</evidence>
<evidence type="ECO:0000313" key="2">
    <source>
        <dbReference type="Proteomes" id="UP001374535"/>
    </source>
</evidence>
<keyword evidence="2" id="KW-1185">Reference proteome</keyword>
<dbReference type="EMBL" id="CP144695">
    <property type="protein sequence ID" value="WVZ04600.1"/>
    <property type="molecule type" value="Genomic_DNA"/>
</dbReference>
<accession>A0AAQ3N934</accession>
<dbReference type="Proteomes" id="UP001374535">
    <property type="component" value="Chromosome 6"/>
</dbReference>
<sequence length="132" mass="16011">MMSVRILEACKQTHPSSWHYLTLPNQYSLHRTNNKHKKKKKIIVFIYLKTHYHHQQQQQHHHHHLHHYIYHFSSKIVLTICSLIMNNIISNLRIFIYICELTEGKRKTLIKHKKCFENVVIILRKKKGGRQN</sequence>
<gene>
    <name evidence="1" type="ORF">V8G54_017946</name>
</gene>